<dbReference type="Proteomes" id="UP000031523">
    <property type="component" value="Chromosome"/>
</dbReference>
<organism evidence="2 3">
    <name type="scientific">Streptomyces albus (strain ATCC 21838 / DSM 41398 / FERM P-419 / JCM 4703 / NBRC 107858)</name>
    <dbReference type="NCBI Taxonomy" id="1081613"/>
    <lineage>
        <taxon>Bacteria</taxon>
        <taxon>Bacillati</taxon>
        <taxon>Actinomycetota</taxon>
        <taxon>Actinomycetes</taxon>
        <taxon>Kitasatosporales</taxon>
        <taxon>Streptomycetaceae</taxon>
        <taxon>Streptomyces</taxon>
    </lineage>
</organism>
<proteinExistence type="predicted"/>
<feature type="compositionally biased region" description="Gly residues" evidence="1">
    <location>
        <begin position="109"/>
        <end position="120"/>
    </location>
</feature>
<evidence type="ECO:0000313" key="2">
    <source>
        <dbReference type="EMBL" id="AJE85700.1"/>
    </source>
</evidence>
<gene>
    <name evidence="2" type="ORF">SLNWT_5324</name>
</gene>
<dbReference type="EMBL" id="CP010519">
    <property type="protein sequence ID" value="AJE85700.1"/>
    <property type="molecule type" value="Genomic_DNA"/>
</dbReference>
<evidence type="ECO:0000256" key="1">
    <source>
        <dbReference type="SAM" id="MobiDB-lite"/>
    </source>
</evidence>
<protein>
    <submittedName>
        <fullName evidence="2">Uncharacterized protein</fullName>
    </submittedName>
</protein>
<dbReference type="AlphaFoldDB" id="A0A0B5F279"/>
<evidence type="ECO:0000313" key="3">
    <source>
        <dbReference type="Proteomes" id="UP000031523"/>
    </source>
</evidence>
<dbReference type="KEGG" id="sals:SLNWT_5324"/>
<accession>A0A0B5F279</accession>
<reference evidence="2 3" key="1">
    <citation type="submission" date="2015-01" db="EMBL/GenBank/DDBJ databases">
        <title>Enhanced salinomycin production by adjusting the supply of polyketide extender units in Streptomyce albus DSM 41398.</title>
        <authorList>
            <person name="Lu C."/>
        </authorList>
    </citation>
    <scope>NUCLEOTIDE SEQUENCE [LARGE SCALE GENOMIC DNA]</scope>
    <source>
        <strain evidence="3">ATCC 21838 / DSM 41398 / FERM P-419 / JCM 4703 / NBRC 107858</strain>
    </source>
</reference>
<feature type="region of interest" description="Disordered" evidence="1">
    <location>
        <begin position="77"/>
        <end position="120"/>
    </location>
</feature>
<name>A0A0B5F279_STRA4</name>
<sequence length="120" mass="11928">MGTATARALAGSCRTLARCSSPLPPLAVLCRPRRPSAAAAAARAASVSRAPRKKRMAVLSHAGSALRRACGKPAIPLEGTCPRAGDPPPATVRKVRADDAAAARAGSRTGLGGAGLGGPR</sequence>
<keyword evidence="3" id="KW-1185">Reference proteome</keyword>